<accession>A0A0S7XMY9</accession>
<evidence type="ECO:0000313" key="1">
    <source>
        <dbReference type="EMBL" id="KPJ63786.1"/>
    </source>
</evidence>
<sequence length="141" mass="14736">MHKFLENYKPSYGVFSSALGGETSDKVETAAFVDMRYYDGVAAYVHASGLASGSVITLTLLEGTSNAGASSATLTGKTDTFTATATTQKDVLQAEVRAEELSSGYRYVGFRLATNNSGAATEKVGGILLQGRARYGSSSLP</sequence>
<organism evidence="1 2">
    <name type="scientific">candidate division WOR-1 bacterium DG_54_3</name>
    <dbReference type="NCBI Taxonomy" id="1703775"/>
    <lineage>
        <taxon>Bacteria</taxon>
        <taxon>Bacillati</taxon>
        <taxon>Saganbacteria</taxon>
    </lineage>
</organism>
<proteinExistence type="predicted"/>
<reference evidence="1 2" key="1">
    <citation type="journal article" date="2015" name="Microbiome">
        <title>Genomic resolution of linkages in carbon, nitrogen, and sulfur cycling among widespread estuary sediment bacteria.</title>
        <authorList>
            <person name="Baker B.J."/>
            <person name="Lazar C.S."/>
            <person name="Teske A.P."/>
            <person name="Dick G.J."/>
        </authorList>
    </citation>
    <scope>NUCLEOTIDE SEQUENCE [LARGE SCALE GENOMIC DNA]</scope>
    <source>
        <strain evidence="1">DG_54_3</strain>
    </source>
</reference>
<dbReference type="Proteomes" id="UP000051861">
    <property type="component" value="Unassembled WGS sequence"/>
</dbReference>
<evidence type="ECO:0000313" key="2">
    <source>
        <dbReference type="Proteomes" id="UP000051861"/>
    </source>
</evidence>
<dbReference type="EMBL" id="LIZX01000219">
    <property type="protein sequence ID" value="KPJ63786.1"/>
    <property type="molecule type" value="Genomic_DNA"/>
</dbReference>
<name>A0A0S7XMY9_UNCSA</name>
<dbReference type="AlphaFoldDB" id="A0A0S7XMY9"/>
<protein>
    <submittedName>
        <fullName evidence="1">Uncharacterized protein</fullName>
    </submittedName>
</protein>
<gene>
    <name evidence="1" type="ORF">AMJ44_13995</name>
</gene>
<comment type="caution">
    <text evidence="1">The sequence shown here is derived from an EMBL/GenBank/DDBJ whole genome shotgun (WGS) entry which is preliminary data.</text>
</comment>